<keyword evidence="3" id="KW-1003">Cell membrane</keyword>
<evidence type="ECO:0000313" key="10">
    <source>
        <dbReference type="Proteomes" id="UP000217289"/>
    </source>
</evidence>
<accession>A0A250I8P1</accession>
<dbReference type="GO" id="GO:0005886">
    <property type="term" value="C:plasma membrane"/>
    <property type="evidence" value="ECO:0007669"/>
    <property type="project" value="UniProtKB-SubCell"/>
</dbReference>
<dbReference type="OrthoDB" id="9784230at2"/>
<feature type="domain" description="ABC transporter substrate-binding protein PnrA-like" evidence="8">
    <location>
        <begin position="52"/>
        <end position="390"/>
    </location>
</feature>
<dbReference type="PROSITE" id="PS51257">
    <property type="entry name" value="PROKAR_LIPOPROTEIN"/>
    <property type="match status" value="1"/>
</dbReference>
<dbReference type="Gene3D" id="3.40.50.2300">
    <property type="match status" value="2"/>
</dbReference>
<dbReference type="SUPFAM" id="SSF53822">
    <property type="entry name" value="Periplasmic binding protein-like I"/>
    <property type="match status" value="1"/>
</dbReference>
<reference evidence="9 10" key="1">
    <citation type="submission" date="2017-06" db="EMBL/GenBank/DDBJ databases">
        <authorList>
            <person name="Kim H.J."/>
            <person name="Triplett B.A."/>
        </authorList>
    </citation>
    <scope>NUCLEOTIDE SEQUENCE [LARGE SCALE GENOMIC DNA]</scope>
    <source>
        <strain evidence="9 10">DSM 14713</strain>
    </source>
</reference>
<dbReference type="CDD" id="cd06354">
    <property type="entry name" value="PBP1_PrnA-like"/>
    <property type="match status" value="1"/>
</dbReference>
<keyword evidence="6" id="KW-0449">Lipoprotein</keyword>
<dbReference type="InterPro" id="IPR050957">
    <property type="entry name" value="BMP_lipoprotein"/>
</dbReference>
<keyword evidence="5" id="KW-0472">Membrane</keyword>
<organism evidence="9 10">
    <name type="scientific">Melittangium boletus DSM 14713</name>
    <dbReference type="NCBI Taxonomy" id="1294270"/>
    <lineage>
        <taxon>Bacteria</taxon>
        <taxon>Pseudomonadati</taxon>
        <taxon>Myxococcota</taxon>
        <taxon>Myxococcia</taxon>
        <taxon>Myxococcales</taxon>
        <taxon>Cystobacterineae</taxon>
        <taxon>Archangiaceae</taxon>
        <taxon>Melittangium</taxon>
    </lineage>
</organism>
<dbReference type="AlphaFoldDB" id="A0A250I8P1"/>
<name>A0A250I8P1_9BACT</name>
<keyword evidence="10" id="KW-1185">Reference proteome</keyword>
<evidence type="ECO:0000259" key="8">
    <source>
        <dbReference type="Pfam" id="PF02608"/>
    </source>
</evidence>
<dbReference type="RefSeq" id="WP_095976369.1">
    <property type="nucleotide sequence ID" value="NZ_CP022163.1"/>
</dbReference>
<evidence type="ECO:0000256" key="3">
    <source>
        <dbReference type="ARBA" id="ARBA00022475"/>
    </source>
</evidence>
<dbReference type="InterPro" id="IPR003760">
    <property type="entry name" value="PnrA-like"/>
</dbReference>
<evidence type="ECO:0000256" key="7">
    <source>
        <dbReference type="SAM" id="MobiDB-lite"/>
    </source>
</evidence>
<evidence type="ECO:0000256" key="1">
    <source>
        <dbReference type="ARBA" id="ARBA00004193"/>
    </source>
</evidence>
<feature type="region of interest" description="Disordered" evidence="7">
    <location>
        <begin position="20"/>
        <end position="46"/>
    </location>
</feature>
<dbReference type="PANTHER" id="PTHR34296">
    <property type="entry name" value="TRANSCRIPTIONAL ACTIVATOR PROTEIN MED"/>
    <property type="match status" value="1"/>
</dbReference>
<dbReference type="KEGG" id="mbd:MEBOL_001027"/>
<sequence length="399" mass="42137">MRLPVLGLVLALSSLSACKSRKEESPAAPAPSPAVAKEQEDSAARPPRVGIVLSLGGRGDQSFNDSALRGLEEWASGVKYVGDAYRPLSPEERQASLQGSLGEDLARRGSPMEALGVTPLVIQSRVAEDYEPNLQLLADQGVPLSLTVGFLMENAVETAAKRNPSMNYLLVDSPLLTPQGKPYTLPNVRTVVFREEEGCFLVGALAGLVTKTGKVGFVGGMEIPLVKRYEAGFRAGLAATHPKATFMASYTGGFTHFALGKQVGQDLLAKDADVIFAAAGVDGLGAIQAVKEARDEGKTVYVIGVDSDPSHLAPKAVLSAVVKRVDLVVYEAVRDQLAGTFQGGDQNLGLKEGGITYAPVRLDFPGKDEALRALQAFKAKIISGEIRVPTHPDQLPAAP</sequence>
<dbReference type="Pfam" id="PF02608">
    <property type="entry name" value="Bmp"/>
    <property type="match status" value="1"/>
</dbReference>
<gene>
    <name evidence="9" type="ORF">MEBOL_001027</name>
</gene>
<evidence type="ECO:0000313" key="9">
    <source>
        <dbReference type="EMBL" id="ATB27583.1"/>
    </source>
</evidence>
<comment type="similarity">
    <text evidence="2">Belongs to the BMP lipoprotein family.</text>
</comment>
<evidence type="ECO:0000256" key="4">
    <source>
        <dbReference type="ARBA" id="ARBA00022729"/>
    </source>
</evidence>
<dbReference type="PANTHER" id="PTHR34296:SF2">
    <property type="entry name" value="ABC TRANSPORTER GUANOSINE-BINDING PROTEIN NUPN"/>
    <property type="match status" value="1"/>
</dbReference>
<dbReference type="EMBL" id="CP022163">
    <property type="protein sequence ID" value="ATB27583.1"/>
    <property type="molecule type" value="Genomic_DNA"/>
</dbReference>
<dbReference type="InterPro" id="IPR028082">
    <property type="entry name" value="Peripla_BP_I"/>
</dbReference>
<proteinExistence type="inferred from homology"/>
<keyword evidence="4" id="KW-0732">Signal</keyword>
<evidence type="ECO:0000256" key="2">
    <source>
        <dbReference type="ARBA" id="ARBA00008610"/>
    </source>
</evidence>
<evidence type="ECO:0000256" key="6">
    <source>
        <dbReference type="ARBA" id="ARBA00023288"/>
    </source>
</evidence>
<protein>
    <submittedName>
        <fullName evidence="9">ABC transporter</fullName>
    </submittedName>
</protein>
<dbReference type="Proteomes" id="UP000217289">
    <property type="component" value="Chromosome"/>
</dbReference>
<comment type="subcellular location">
    <subcellularLocation>
        <location evidence="1">Cell membrane</location>
        <topology evidence="1">Lipid-anchor</topology>
    </subcellularLocation>
</comment>
<evidence type="ECO:0000256" key="5">
    <source>
        <dbReference type="ARBA" id="ARBA00023136"/>
    </source>
</evidence>